<dbReference type="GO" id="GO:0007005">
    <property type="term" value="P:mitochondrion organization"/>
    <property type="evidence" value="ECO:0007669"/>
    <property type="project" value="TreeGrafter"/>
</dbReference>
<dbReference type="GO" id="GO:0005743">
    <property type="term" value="C:mitochondrial inner membrane"/>
    <property type="evidence" value="ECO:0007669"/>
    <property type="project" value="TreeGrafter"/>
</dbReference>
<comment type="caution">
    <text evidence="2">The sequence shown here is derived from an EMBL/GenBank/DDBJ whole genome shotgun (WGS) entry which is preliminary data.</text>
</comment>
<organism evidence="2 3">
    <name type="scientific">Maudiozyma barnettii</name>
    <dbReference type="NCBI Taxonomy" id="61262"/>
    <lineage>
        <taxon>Eukaryota</taxon>
        <taxon>Fungi</taxon>
        <taxon>Dikarya</taxon>
        <taxon>Ascomycota</taxon>
        <taxon>Saccharomycotina</taxon>
        <taxon>Saccharomycetes</taxon>
        <taxon>Saccharomycetales</taxon>
        <taxon>Saccharomycetaceae</taxon>
        <taxon>Maudiozyma</taxon>
    </lineage>
</organism>
<dbReference type="GO" id="GO:0055088">
    <property type="term" value="P:lipid homeostasis"/>
    <property type="evidence" value="ECO:0007669"/>
    <property type="project" value="TreeGrafter"/>
</dbReference>
<dbReference type="RefSeq" id="XP_041408380.1">
    <property type="nucleotide sequence ID" value="XM_041552446.1"/>
</dbReference>
<name>A0A8H2VJG2_9SACH</name>
<evidence type="ECO:0000313" key="3">
    <source>
        <dbReference type="Proteomes" id="UP000644660"/>
    </source>
</evidence>
<dbReference type="AlphaFoldDB" id="A0A8H2VJG2"/>
<dbReference type="InterPro" id="IPR004147">
    <property type="entry name" value="ABC1_dom"/>
</dbReference>
<proteinExistence type="predicted"/>
<evidence type="ECO:0000259" key="1">
    <source>
        <dbReference type="Pfam" id="PF03109"/>
    </source>
</evidence>
<dbReference type="Proteomes" id="UP000644660">
    <property type="component" value="Unassembled WGS sequence"/>
</dbReference>
<gene>
    <name evidence="2" type="ORF">KABA2_10S01386</name>
</gene>
<dbReference type="InterPro" id="IPR011009">
    <property type="entry name" value="Kinase-like_dom_sf"/>
</dbReference>
<reference evidence="2 3" key="1">
    <citation type="submission" date="2020-05" db="EMBL/GenBank/DDBJ databases">
        <authorList>
            <person name="Casaregola S."/>
            <person name="Devillers H."/>
            <person name="Grondin C."/>
        </authorList>
    </citation>
    <scope>NUCLEOTIDE SEQUENCE [LARGE SCALE GENOMIC DNA]</scope>
    <source>
        <strain evidence="2 3">CLIB 1767</strain>
    </source>
</reference>
<dbReference type="PANTHER" id="PTHR43173:SF19">
    <property type="entry name" value="AARF DOMAIN-CONTAINING PROTEIN KINASE 1"/>
    <property type="match status" value="1"/>
</dbReference>
<dbReference type="EMBL" id="CAEFZW010000010">
    <property type="protein sequence ID" value="CAB4256536.1"/>
    <property type="molecule type" value="Genomic_DNA"/>
</dbReference>
<accession>A0A8H2VJG2</accession>
<sequence>MRPLFQRFPFLHIPRRWVSQSSRSAPVRSWKETVSKNKKKTLFGASLASGVLLYDSDGAVHNFVDHVYFTSERAGVVAKATARCFYYYKKTLDDPYPDEESRKEALSKCHSQCALITLDALRTNGGIFIKFGQHIGAMTYLLPMEWTETMIPLQDQCPESSIESINEMFISDTGKSIAETFSEFNDVPIGVASLAQVYIAKLRSTGQNVAVKCQHPELKEFIPVDVILTKTVFSLMDRVFPEYPLMWLGDELQSSIYTELDFNKEAENAINTQSYFKKFTKMTALKVPDVIEAHQRILIMEYVEGKRLDNIEFIDSNRISRVEVSSCLSHIFSNMIFTPNVGLHCDPHGGNLAIRPVTPTSNNPHNFEIILFDHGLYRFPETQMRRDYARFWLALLDQDQDKMRFYAKRFANINDEQFPLFAAAITGRSIDVALHYDISTRRSKEEISSMTSRFMDGEFLPDLMSILSRIPRIVLLILKTNDLTRYLDESLHNPLGPERTFLIMTQYCSKTVYGEDCEQNDNINGRWTLRWTLTYIMNWIRYERRRNQLFLYDTILWYHQFISRMWNVL</sequence>
<keyword evidence="3" id="KW-1185">Reference proteome</keyword>
<dbReference type="GeneID" id="64859618"/>
<dbReference type="InterPro" id="IPR051130">
    <property type="entry name" value="Mito_struct-func_regulator"/>
</dbReference>
<dbReference type="OrthoDB" id="427480at2759"/>
<protein>
    <recommendedName>
        <fullName evidence="1">ABC1 atypical kinase-like domain-containing protein</fullName>
    </recommendedName>
</protein>
<dbReference type="Pfam" id="PF03109">
    <property type="entry name" value="ABC1"/>
    <property type="match status" value="1"/>
</dbReference>
<evidence type="ECO:0000313" key="2">
    <source>
        <dbReference type="EMBL" id="CAB4256536.1"/>
    </source>
</evidence>
<dbReference type="SUPFAM" id="SSF56112">
    <property type="entry name" value="Protein kinase-like (PK-like)"/>
    <property type="match status" value="1"/>
</dbReference>
<dbReference type="PANTHER" id="PTHR43173">
    <property type="entry name" value="ABC1 FAMILY PROTEIN"/>
    <property type="match status" value="1"/>
</dbReference>
<feature type="domain" description="ABC1 atypical kinase-like" evidence="1">
    <location>
        <begin position="153"/>
        <end position="404"/>
    </location>
</feature>